<comment type="caution">
    <text evidence="1">The sequence shown here is derived from an EMBL/GenBank/DDBJ whole genome shotgun (WGS) entry which is preliminary data.</text>
</comment>
<reference evidence="1 2" key="1">
    <citation type="journal article" date="2022" name="Plant J.">
        <title>Chromosome-level genome of Camellia lanceoleosa provides a valuable resource for understanding genome evolution and self-incompatibility.</title>
        <authorList>
            <person name="Gong W."/>
            <person name="Xiao S."/>
            <person name="Wang L."/>
            <person name="Liao Z."/>
            <person name="Chang Y."/>
            <person name="Mo W."/>
            <person name="Hu G."/>
            <person name="Li W."/>
            <person name="Zhao G."/>
            <person name="Zhu H."/>
            <person name="Hu X."/>
            <person name="Ji K."/>
            <person name="Xiang X."/>
            <person name="Song Q."/>
            <person name="Yuan D."/>
            <person name="Jin S."/>
            <person name="Zhang L."/>
        </authorList>
    </citation>
    <scope>NUCLEOTIDE SEQUENCE [LARGE SCALE GENOMIC DNA]</scope>
    <source>
        <strain evidence="1">SQ_2022a</strain>
    </source>
</reference>
<protein>
    <submittedName>
        <fullName evidence="1">Uncharacterized protein</fullName>
    </submittedName>
</protein>
<gene>
    <name evidence="1" type="ORF">LOK49_LG13G01115</name>
</gene>
<keyword evidence="2" id="KW-1185">Reference proteome</keyword>
<sequence>MNPTASTNPGPTNNFSCGLQCLVSGFNHTEVVYWGTSLEIVKCAVLLSTSQSLIVNIEFTLDAAAHMVRFSLRDVFQGPLGIILCFAPSNAAKKVQRDIGHRTYVPD</sequence>
<evidence type="ECO:0000313" key="2">
    <source>
        <dbReference type="Proteomes" id="UP001060215"/>
    </source>
</evidence>
<dbReference type="EMBL" id="CM045771">
    <property type="protein sequence ID" value="KAI7988302.1"/>
    <property type="molecule type" value="Genomic_DNA"/>
</dbReference>
<proteinExistence type="predicted"/>
<organism evidence="1 2">
    <name type="scientific">Camellia lanceoleosa</name>
    <dbReference type="NCBI Taxonomy" id="1840588"/>
    <lineage>
        <taxon>Eukaryota</taxon>
        <taxon>Viridiplantae</taxon>
        <taxon>Streptophyta</taxon>
        <taxon>Embryophyta</taxon>
        <taxon>Tracheophyta</taxon>
        <taxon>Spermatophyta</taxon>
        <taxon>Magnoliopsida</taxon>
        <taxon>eudicotyledons</taxon>
        <taxon>Gunneridae</taxon>
        <taxon>Pentapetalae</taxon>
        <taxon>asterids</taxon>
        <taxon>Ericales</taxon>
        <taxon>Theaceae</taxon>
        <taxon>Camellia</taxon>
    </lineage>
</organism>
<evidence type="ECO:0000313" key="1">
    <source>
        <dbReference type="EMBL" id="KAI7988302.1"/>
    </source>
</evidence>
<accession>A0ACC0FHT8</accession>
<name>A0ACC0FHT8_9ERIC</name>
<dbReference type="Proteomes" id="UP001060215">
    <property type="component" value="Chromosome 14"/>
</dbReference>